<organism evidence="11 12">
    <name type="scientific">Glarea lozoyensis (strain ATCC 20868 / MF5171)</name>
    <dbReference type="NCBI Taxonomy" id="1116229"/>
    <lineage>
        <taxon>Eukaryota</taxon>
        <taxon>Fungi</taxon>
        <taxon>Dikarya</taxon>
        <taxon>Ascomycota</taxon>
        <taxon>Pezizomycotina</taxon>
        <taxon>Leotiomycetes</taxon>
        <taxon>Helotiales</taxon>
        <taxon>Helotiaceae</taxon>
        <taxon>Glarea</taxon>
    </lineage>
</organism>
<keyword evidence="5" id="KW-0833">Ubl conjugation pathway</keyword>
<feature type="region of interest" description="Disordered" evidence="8">
    <location>
        <begin position="177"/>
        <end position="266"/>
    </location>
</feature>
<evidence type="ECO:0000256" key="7">
    <source>
        <dbReference type="ARBA" id="ARBA00022807"/>
    </source>
</evidence>
<feature type="region of interest" description="Disordered" evidence="8">
    <location>
        <begin position="1052"/>
        <end position="1092"/>
    </location>
</feature>
<dbReference type="Gene3D" id="3.90.70.10">
    <property type="entry name" value="Cysteine proteinases"/>
    <property type="match status" value="2"/>
</dbReference>
<dbReference type="InterPro" id="IPR018200">
    <property type="entry name" value="USP_CS"/>
</dbReference>
<feature type="compositionally biased region" description="Acidic residues" evidence="8">
    <location>
        <begin position="1703"/>
        <end position="1712"/>
    </location>
</feature>
<evidence type="ECO:0000256" key="3">
    <source>
        <dbReference type="ARBA" id="ARBA00012759"/>
    </source>
</evidence>
<feature type="compositionally biased region" description="Polar residues" evidence="8">
    <location>
        <begin position="227"/>
        <end position="238"/>
    </location>
</feature>
<evidence type="ECO:0000313" key="11">
    <source>
        <dbReference type="EMBL" id="EPE32990.1"/>
    </source>
</evidence>
<dbReference type="InterPro" id="IPR035927">
    <property type="entry name" value="DUSP-like_sf"/>
</dbReference>
<dbReference type="SUPFAM" id="SSF54001">
    <property type="entry name" value="Cysteine proteinases"/>
    <property type="match status" value="1"/>
</dbReference>
<evidence type="ECO:0000256" key="1">
    <source>
        <dbReference type="ARBA" id="ARBA00000707"/>
    </source>
</evidence>
<feature type="domain" description="USP" evidence="9">
    <location>
        <begin position="622"/>
        <end position="1455"/>
    </location>
</feature>
<dbReference type="InterPro" id="IPR006615">
    <property type="entry name" value="Pept_C19_DUSP"/>
</dbReference>
<dbReference type="PROSITE" id="PS00973">
    <property type="entry name" value="USP_2"/>
    <property type="match status" value="1"/>
</dbReference>
<dbReference type="GO" id="GO:0016579">
    <property type="term" value="P:protein deubiquitination"/>
    <property type="evidence" value="ECO:0007669"/>
    <property type="project" value="InterPro"/>
</dbReference>
<dbReference type="RefSeq" id="XP_008079607.1">
    <property type="nucleotide sequence ID" value="XM_008081416.1"/>
</dbReference>
<dbReference type="SUPFAM" id="SSF143791">
    <property type="entry name" value="DUSP-like"/>
    <property type="match status" value="1"/>
</dbReference>
<dbReference type="PANTHER" id="PTHR21646:SF24">
    <property type="entry name" value="UBIQUITIN CARBOXYL-TERMINAL HYDROLASE"/>
    <property type="match status" value="1"/>
</dbReference>
<name>S3D5D3_GLAL2</name>
<evidence type="ECO:0000256" key="6">
    <source>
        <dbReference type="ARBA" id="ARBA00022801"/>
    </source>
</evidence>
<dbReference type="CDD" id="cd02674">
    <property type="entry name" value="Peptidase_C19R"/>
    <property type="match status" value="1"/>
</dbReference>
<feature type="region of interest" description="Disordered" evidence="8">
    <location>
        <begin position="471"/>
        <end position="505"/>
    </location>
</feature>
<dbReference type="PROSITE" id="PS50235">
    <property type="entry name" value="USP_3"/>
    <property type="match status" value="1"/>
</dbReference>
<feature type="compositionally biased region" description="Basic residues" evidence="8">
    <location>
        <begin position="1205"/>
        <end position="1218"/>
    </location>
</feature>
<feature type="region of interest" description="Disordered" evidence="8">
    <location>
        <begin position="1124"/>
        <end position="1244"/>
    </location>
</feature>
<feature type="compositionally biased region" description="Polar residues" evidence="8">
    <location>
        <begin position="1052"/>
        <end position="1065"/>
    </location>
</feature>
<dbReference type="SMART" id="SM00695">
    <property type="entry name" value="DUSP"/>
    <property type="match status" value="1"/>
</dbReference>
<feature type="compositionally biased region" description="Low complexity" evidence="8">
    <location>
        <begin position="1498"/>
        <end position="1510"/>
    </location>
</feature>
<proteinExistence type="inferred from homology"/>
<dbReference type="InterPro" id="IPR038765">
    <property type="entry name" value="Papain-like_cys_pep_sf"/>
</dbReference>
<dbReference type="PANTHER" id="PTHR21646">
    <property type="entry name" value="UBIQUITIN CARBOXYL-TERMINAL HYDROLASE"/>
    <property type="match status" value="1"/>
</dbReference>
<dbReference type="STRING" id="1116229.S3D5D3"/>
<dbReference type="eggNOG" id="KOG1870">
    <property type="taxonomic scope" value="Eukaryota"/>
</dbReference>
<dbReference type="PROSITE" id="PS00972">
    <property type="entry name" value="USP_1"/>
    <property type="match status" value="1"/>
</dbReference>
<feature type="compositionally biased region" description="Polar residues" evidence="8">
    <location>
        <begin position="1518"/>
        <end position="1527"/>
    </location>
</feature>
<feature type="region of interest" description="Disordered" evidence="8">
    <location>
        <begin position="141"/>
        <end position="165"/>
    </location>
</feature>
<feature type="compositionally biased region" description="Basic and acidic residues" evidence="8">
    <location>
        <begin position="1713"/>
        <end position="1725"/>
    </location>
</feature>
<dbReference type="InterPro" id="IPR001394">
    <property type="entry name" value="Peptidase_C19_UCH"/>
</dbReference>
<evidence type="ECO:0000256" key="2">
    <source>
        <dbReference type="ARBA" id="ARBA00009085"/>
    </source>
</evidence>
<dbReference type="GeneID" id="19465056"/>
<feature type="region of interest" description="Disordered" evidence="8">
    <location>
        <begin position="1475"/>
        <end position="1527"/>
    </location>
</feature>
<dbReference type="GO" id="GO:0004843">
    <property type="term" value="F:cysteine-type deubiquitinase activity"/>
    <property type="evidence" value="ECO:0007669"/>
    <property type="project" value="UniProtKB-EC"/>
</dbReference>
<dbReference type="EC" id="3.4.19.12" evidence="3"/>
<gene>
    <name evidence="11" type="ORF">GLAREA_06002</name>
</gene>
<dbReference type="Pfam" id="PF00443">
    <property type="entry name" value="UCH"/>
    <property type="match status" value="1"/>
</dbReference>
<feature type="compositionally biased region" description="Polar residues" evidence="8">
    <location>
        <begin position="145"/>
        <end position="162"/>
    </location>
</feature>
<dbReference type="Proteomes" id="UP000016922">
    <property type="component" value="Unassembled WGS sequence"/>
</dbReference>
<feature type="domain" description="DUSP" evidence="10">
    <location>
        <begin position="266"/>
        <end position="384"/>
    </location>
</feature>
<dbReference type="KEGG" id="glz:GLAREA_06002"/>
<feature type="compositionally biased region" description="Polar residues" evidence="8">
    <location>
        <begin position="1151"/>
        <end position="1173"/>
    </location>
</feature>
<dbReference type="OMA" id="KPRGCTG"/>
<sequence>MITSNSKYRPSLNWISPHQSSNGITDIISFLPHAAQLELQRQLAFTTAIFTKKRKLSPPPIPEQDTNHDRDIPLASVEVARASDPDDPPLFESPDSDPALPLPPIPSYLQTPSFSGADYSSSTASSPSAAYAGLSIESERGADTSAASQRGSSLAPTNSHRSLSPVGNFARKTIMGGAAENSQRSSSPLKRRASDLEDPSEIATTKPDVEMTNVSDVEPSNGVEASENASAVRTSTQAKAADETPLKSEPKSPNTEAKLKSETEVPPIDAQIKTVTAIAEASRESALQDGDQAYLVSKRWLKRVMERGTESRQNSKIQPEGEIGPVDNSDLIQQIIKDADGNDFVQLKPGAFESLELFPKDAWDLIVEWYGIMPGSIPIVRVAHNTNPDKNGIPNVVYEINPPVFRVHRLWGENNPIHIPQILKTSNPGTPIFVCSTSNKYVDFLEKIKEKASIEKTKKVRIWRVPRLLPAANPSTSAPDSATPPSSRPGSPTSANSLPNRQPQDSWNHLLLDVTTFLKLPNGNGRELVEQRDVSADTNYNGSISLAVVGLGEDQSIVIDEQVDNQSFVSTHTSKGSTLTSTAMTRSGVSQSAPTSGRNSPGPSGPMTRGRTQKSGRTLGTVGLSNLGNTCYMNSALQCVRSVEELTKYFLSGTAKKELNYDNPLGNHGNVALAYQRLLEEMYKEPVPASTAPRQFKTTIGKYAPSFSGYGQQDSQEFLGFLLDGLQEDLSRVKKKPYIEKPDSTDEMINNPDLIREMAAKVWEITKLRDDSVIADLFTGMYKSTLVCPECSKVSITFDPFNNLTLQLPIENSWQHNAFYFPLNDPPVTISIDMDKQGTIFAMKQFISKRVGVPPERLFAAEEFKSKFYKIFKDKQVASEEISSNDVLVVYEIEDKPTNWPPRRVKRVKSHMNFGNNDSEDDDVPSWDDPMAEKMLVPVFHRRPNPERLNRFKKAWVLTPAPHFIVLNPKEARDLESIKRKILEKVATFSTSTEFQEDESTDASVSDSVASDIVLTTGSDADSSGDGKVVASSIDGEDELVDVAMKDASATSVKATNGTDNSTSSEADKQFTPLRAFNKRRPKLLDPSSHLNPRLQNMFSLGHFAADKEMIPSGWNCVDDDKSYSPLSDRLPKVKSASDNGSEEFELDSPRGNSESSIEDNSFRSDVQSNQTRMNEESSDEDELARPQPTRALPVRSVGGVRVSFNKRRAHRNKKTYSKKTNQQDIKSPDVDSDLEEAPTKDQGPLVRLGEGIVVDWHPDAWEALFDGTPGDTMRGCDTTSSIPTLPDPELEAKKAARQTRRKNGITLEDCLNEFGKEEILSEMDTWYCPRCKEHRRASKKFELWRTPDILIMHLKRFSSSAMRRDKLDVMVNFPVEGLDLTSRVIETQDGKQEIYDLIAVDDHWGGLGGGHYTAFAKSYVDGDWYEYNDSSVTKTNNPNSVVTQAAYLLFYRRRSSEPLGGPKLKQIIDAYDNHQDSQDEETGDSGEDQGLGGNTFLSGSSSALTGAGATHRRPNHGSASAGVTTISPAQLESLPAYKSHEENDEDAAPLLADDAMMNDGIPMNSIEEDEGISMDEDGMGFNNMNYNTIGSAPPNYNMSQWNFNGLANGRGQVSGTGSDEMDDGASDKVNMNSSASDASREDRLRDFDDSVPMEDGVPFEDQCPVPDASDEQQATIIDMHHTLAEHRLIGEKGLGPFHVESGLDDDDEEPAAEIHVDDEPWKAE</sequence>
<dbReference type="Pfam" id="PF06337">
    <property type="entry name" value="DUSP"/>
    <property type="match status" value="1"/>
</dbReference>
<feature type="region of interest" description="Disordered" evidence="8">
    <location>
        <begin position="568"/>
        <end position="620"/>
    </location>
</feature>
<keyword evidence="6" id="KW-0378">Hydrolase</keyword>
<feature type="compositionally biased region" description="Acidic residues" evidence="8">
    <location>
        <begin position="1479"/>
        <end position="1488"/>
    </location>
</feature>
<dbReference type="OrthoDB" id="952271at2759"/>
<keyword evidence="12" id="KW-1185">Reference proteome</keyword>
<evidence type="ECO:0000256" key="8">
    <source>
        <dbReference type="SAM" id="MobiDB-lite"/>
    </source>
</evidence>
<dbReference type="InterPro" id="IPR050185">
    <property type="entry name" value="Ub_carboxyl-term_hydrolase"/>
</dbReference>
<feature type="compositionally biased region" description="Low complexity" evidence="8">
    <location>
        <begin position="471"/>
        <end position="495"/>
    </location>
</feature>
<protein>
    <recommendedName>
        <fullName evidence="3">ubiquitinyl hydrolase 1</fullName>
        <ecNumber evidence="3">3.4.19.12</ecNumber>
    </recommendedName>
</protein>
<feature type="region of interest" description="Disordered" evidence="8">
    <location>
        <begin position="1610"/>
        <end position="1644"/>
    </location>
</feature>
<comment type="catalytic activity">
    <reaction evidence="1">
        <text>Thiol-dependent hydrolysis of ester, thioester, amide, peptide and isopeptide bonds formed by the C-terminal Gly of ubiquitin (a 76-residue protein attached to proteins as an intracellular targeting signal).</text>
        <dbReference type="EC" id="3.4.19.12"/>
    </reaction>
</comment>
<dbReference type="Gene3D" id="3.30.2230.10">
    <property type="entry name" value="DUSP-like"/>
    <property type="match status" value="1"/>
</dbReference>
<accession>S3D5D3</accession>
<keyword evidence="7" id="KW-0788">Thiol protease</keyword>
<feature type="compositionally biased region" description="Basic and acidic residues" evidence="8">
    <location>
        <begin position="240"/>
        <end position="250"/>
    </location>
</feature>
<evidence type="ECO:0000259" key="10">
    <source>
        <dbReference type="PROSITE" id="PS51283"/>
    </source>
</evidence>
<evidence type="ECO:0000259" key="9">
    <source>
        <dbReference type="PROSITE" id="PS50235"/>
    </source>
</evidence>
<dbReference type="PROSITE" id="PS51283">
    <property type="entry name" value="DUSP"/>
    <property type="match status" value="1"/>
</dbReference>
<feature type="compositionally biased region" description="Polar residues" evidence="8">
    <location>
        <begin position="568"/>
        <end position="602"/>
    </location>
</feature>
<evidence type="ECO:0000313" key="12">
    <source>
        <dbReference type="Proteomes" id="UP000016922"/>
    </source>
</evidence>
<dbReference type="GO" id="GO:0006508">
    <property type="term" value="P:proteolysis"/>
    <property type="evidence" value="ECO:0007669"/>
    <property type="project" value="UniProtKB-KW"/>
</dbReference>
<feature type="compositionally biased region" description="Polar residues" evidence="8">
    <location>
        <begin position="496"/>
        <end position="505"/>
    </location>
</feature>
<feature type="region of interest" description="Disordered" evidence="8">
    <location>
        <begin position="82"/>
        <end position="127"/>
    </location>
</feature>
<dbReference type="HOGENOM" id="CLU_001060_9_1_1"/>
<feature type="region of interest" description="Disordered" evidence="8">
    <location>
        <begin position="1696"/>
        <end position="1725"/>
    </location>
</feature>
<evidence type="ECO:0000256" key="4">
    <source>
        <dbReference type="ARBA" id="ARBA00022670"/>
    </source>
</evidence>
<reference evidence="11 12" key="1">
    <citation type="journal article" date="2013" name="BMC Genomics">
        <title>Genomics-driven discovery of the pneumocandin biosynthetic gene cluster in the fungus Glarea lozoyensis.</title>
        <authorList>
            <person name="Chen L."/>
            <person name="Yue Q."/>
            <person name="Zhang X."/>
            <person name="Xiang M."/>
            <person name="Wang C."/>
            <person name="Li S."/>
            <person name="Che Y."/>
            <person name="Ortiz-Lopez F.J."/>
            <person name="Bills G.F."/>
            <person name="Liu X."/>
            <person name="An Z."/>
        </authorList>
    </citation>
    <scope>NUCLEOTIDE SEQUENCE [LARGE SCALE GENOMIC DNA]</scope>
    <source>
        <strain evidence="12">ATCC 20868 / MF5171</strain>
    </source>
</reference>
<comment type="similarity">
    <text evidence="2">Belongs to the peptidase C19 family.</text>
</comment>
<dbReference type="InterPro" id="IPR028889">
    <property type="entry name" value="USP"/>
</dbReference>
<evidence type="ECO:0000256" key="5">
    <source>
        <dbReference type="ARBA" id="ARBA00022786"/>
    </source>
</evidence>
<dbReference type="EMBL" id="KE145358">
    <property type="protein sequence ID" value="EPE32990.1"/>
    <property type="molecule type" value="Genomic_DNA"/>
</dbReference>
<keyword evidence="4" id="KW-0645">Protease</keyword>
<feature type="compositionally biased region" description="Low complexity" evidence="8">
    <location>
        <begin position="113"/>
        <end position="127"/>
    </location>
</feature>